<dbReference type="PIRSF" id="PIRSF006162">
    <property type="entry name" value="PgpA"/>
    <property type="match status" value="1"/>
</dbReference>
<keyword evidence="1" id="KW-0472">Membrane</keyword>
<dbReference type="OrthoDB" id="9804091at2"/>
<dbReference type="AlphaFoldDB" id="A0A5D3WI21"/>
<evidence type="ECO:0000256" key="1">
    <source>
        <dbReference type="SAM" id="Phobius"/>
    </source>
</evidence>
<dbReference type="Pfam" id="PF04608">
    <property type="entry name" value="PgpA"/>
    <property type="match status" value="1"/>
</dbReference>
<dbReference type="InterPro" id="IPR026037">
    <property type="entry name" value="PgpA"/>
</dbReference>
<keyword evidence="1" id="KW-1133">Transmembrane helix</keyword>
<gene>
    <name evidence="3" type="ORF">EDC39_11040</name>
</gene>
<dbReference type="InterPro" id="IPR036681">
    <property type="entry name" value="PgpA-like_sf"/>
</dbReference>
<dbReference type="GO" id="GO:0008962">
    <property type="term" value="F:phosphatidylglycerophosphatase activity"/>
    <property type="evidence" value="ECO:0007669"/>
    <property type="project" value="InterPro"/>
</dbReference>
<accession>A0A5D3WI21</accession>
<evidence type="ECO:0000313" key="4">
    <source>
        <dbReference type="Proteomes" id="UP000324159"/>
    </source>
</evidence>
<dbReference type="EMBL" id="VNIB01000010">
    <property type="protein sequence ID" value="TYO97500.1"/>
    <property type="molecule type" value="Genomic_DNA"/>
</dbReference>
<dbReference type="PANTHER" id="PTHR36305:SF1">
    <property type="entry name" value="PHOSPHATIDYLGLYCEROPHOSPHATASE A"/>
    <property type="match status" value="1"/>
</dbReference>
<comment type="caution">
    <text evidence="3">The sequence shown here is derived from an EMBL/GenBank/DDBJ whole genome shotgun (WGS) entry which is preliminary data.</text>
</comment>
<proteinExistence type="predicted"/>
<organism evidence="3 4">
    <name type="scientific">Geothermobacter ehrlichii</name>
    <dbReference type="NCBI Taxonomy" id="213224"/>
    <lineage>
        <taxon>Bacteria</taxon>
        <taxon>Pseudomonadati</taxon>
        <taxon>Thermodesulfobacteriota</taxon>
        <taxon>Desulfuromonadia</taxon>
        <taxon>Desulfuromonadales</taxon>
        <taxon>Geothermobacteraceae</taxon>
        <taxon>Geothermobacter</taxon>
    </lineage>
</organism>
<reference evidence="3 4" key="1">
    <citation type="submission" date="2019-07" db="EMBL/GenBank/DDBJ databases">
        <title>Genomic Encyclopedia of Type Strains, Phase IV (KMG-IV): sequencing the most valuable type-strain genomes for metagenomic binning, comparative biology and taxonomic classification.</title>
        <authorList>
            <person name="Goeker M."/>
        </authorList>
    </citation>
    <scope>NUCLEOTIDE SEQUENCE [LARGE SCALE GENOMIC DNA]</scope>
    <source>
        <strain evidence="3 4">SS015</strain>
    </source>
</reference>
<evidence type="ECO:0000313" key="3">
    <source>
        <dbReference type="EMBL" id="TYO97500.1"/>
    </source>
</evidence>
<dbReference type="PANTHER" id="PTHR36305">
    <property type="entry name" value="PHOSPHATIDYLGLYCEROPHOSPHATASE A"/>
    <property type="match status" value="1"/>
</dbReference>
<name>A0A5D3WI21_9BACT</name>
<feature type="transmembrane region" description="Helical" evidence="1">
    <location>
        <begin position="12"/>
        <end position="40"/>
    </location>
</feature>
<dbReference type="UniPathway" id="UPA00084">
    <property type="reaction ID" value="UER00504"/>
</dbReference>
<dbReference type="InterPro" id="IPR007686">
    <property type="entry name" value="YutG/PgpA"/>
</dbReference>
<keyword evidence="4" id="KW-1185">Reference proteome</keyword>
<evidence type="ECO:0000259" key="2">
    <source>
        <dbReference type="Pfam" id="PF04608"/>
    </source>
</evidence>
<dbReference type="CDD" id="cd06971">
    <property type="entry name" value="PgpA"/>
    <property type="match status" value="1"/>
</dbReference>
<dbReference type="SUPFAM" id="SSF101307">
    <property type="entry name" value="YutG-like"/>
    <property type="match status" value="1"/>
</dbReference>
<feature type="transmembrane region" description="Helical" evidence="1">
    <location>
        <begin position="86"/>
        <end position="113"/>
    </location>
</feature>
<sequence>MSAHNTDHPRLWLLLAANGGLGYAPVAPGTFGTLAGIPLFWLLSRLSPTGFTLAWILLLLLACYCSERAGRHYGVADDGRIVIDELVGYLVTVALLPFSWSAALLGFGFFRLFDIAKLPPASWFDREMKNGVGVVLDDVAAGIYAALALRFCLLVFS</sequence>
<dbReference type="RefSeq" id="WP_148896398.1">
    <property type="nucleotide sequence ID" value="NZ_VNIB01000010.1"/>
</dbReference>
<keyword evidence="1" id="KW-0812">Transmembrane</keyword>
<dbReference type="Proteomes" id="UP000324159">
    <property type="component" value="Unassembled WGS sequence"/>
</dbReference>
<feature type="transmembrane region" description="Helical" evidence="1">
    <location>
        <begin position="133"/>
        <end position="156"/>
    </location>
</feature>
<dbReference type="GO" id="GO:0006655">
    <property type="term" value="P:phosphatidylglycerol biosynthetic process"/>
    <property type="evidence" value="ECO:0007669"/>
    <property type="project" value="UniProtKB-UniPathway"/>
</dbReference>
<feature type="domain" description="YutG/PgpA" evidence="2">
    <location>
        <begin position="16"/>
        <end position="151"/>
    </location>
</feature>
<feature type="transmembrane region" description="Helical" evidence="1">
    <location>
        <begin position="46"/>
        <end position="65"/>
    </location>
</feature>
<protein>
    <submittedName>
        <fullName evidence="3">Phosphatidylglycerophosphatase</fullName>
    </submittedName>
</protein>